<proteinExistence type="predicted"/>
<reference evidence="1 2" key="1">
    <citation type="submission" date="2019-02" db="EMBL/GenBank/DDBJ databases">
        <title>Genome sequencing of the rare red list fungi Phellinidium pouzarii.</title>
        <authorList>
            <person name="Buettner E."/>
            <person name="Kellner H."/>
        </authorList>
    </citation>
    <scope>NUCLEOTIDE SEQUENCE [LARGE SCALE GENOMIC DNA]</scope>
    <source>
        <strain evidence="1 2">DSM 108285</strain>
    </source>
</reference>
<dbReference type="PANTHER" id="PTHR37450:SF1">
    <property type="entry name" value="CIPC PROTEIN"/>
    <property type="match status" value="1"/>
</dbReference>
<dbReference type="PANTHER" id="PTHR37450">
    <property type="entry name" value="CIPC PROTEIN"/>
    <property type="match status" value="1"/>
</dbReference>
<keyword evidence="2" id="KW-1185">Reference proteome</keyword>
<dbReference type="AlphaFoldDB" id="A0A4S4KC83"/>
<comment type="caution">
    <text evidence="1">The sequence shown here is derived from an EMBL/GenBank/DDBJ whole genome shotgun (WGS) entry which is preliminary data.</text>
</comment>
<evidence type="ECO:0000313" key="1">
    <source>
        <dbReference type="EMBL" id="THG95543.1"/>
    </source>
</evidence>
<evidence type="ECO:0000313" key="2">
    <source>
        <dbReference type="Proteomes" id="UP000308199"/>
    </source>
</evidence>
<dbReference type="OrthoDB" id="9895617at2759"/>
<dbReference type="EMBL" id="SGPK01000963">
    <property type="protein sequence ID" value="THG95543.1"/>
    <property type="molecule type" value="Genomic_DNA"/>
</dbReference>
<protein>
    <recommendedName>
        <fullName evidence="3">CipC-like antibiotic response protein</fullName>
    </recommendedName>
</protein>
<dbReference type="InterPro" id="IPR022234">
    <property type="entry name" value="DUF3759"/>
</dbReference>
<organism evidence="1 2">
    <name type="scientific">Phellinidium pouzarii</name>
    <dbReference type="NCBI Taxonomy" id="167371"/>
    <lineage>
        <taxon>Eukaryota</taxon>
        <taxon>Fungi</taxon>
        <taxon>Dikarya</taxon>
        <taxon>Basidiomycota</taxon>
        <taxon>Agaricomycotina</taxon>
        <taxon>Agaricomycetes</taxon>
        <taxon>Hymenochaetales</taxon>
        <taxon>Hymenochaetaceae</taxon>
        <taxon>Phellinidium</taxon>
    </lineage>
</organism>
<accession>A0A4S4KC83</accession>
<gene>
    <name evidence="1" type="ORF">EW145_g7940</name>
</gene>
<name>A0A4S4KC83_9AGAM</name>
<evidence type="ECO:0008006" key="3">
    <source>
        <dbReference type="Google" id="ProtNLM"/>
    </source>
</evidence>
<feature type="non-terminal residue" evidence="1">
    <location>
        <position position="156"/>
    </location>
</feature>
<dbReference type="Proteomes" id="UP000308199">
    <property type="component" value="Unassembled WGS sequence"/>
</dbReference>
<dbReference type="Pfam" id="PF12585">
    <property type="entry name" value="DUF3759"/>
    <property type="match status" value="1"/>
</dbReference>
<sequence>MNFLEQFGFNPFPHEKAGDHYGDVYLNQQPRHHESSLTHEAIAGAAGFAAMHAYEEHLRATGQPVTHGKMKEILAAIAAAEVDKLAETKGLDWLDRHKAKKLAEHQAHALAEQRYGAGENGWEYARNVSGPARQYDFNGSVPYGAAGHENHGWYRG</sequence>